<proteinExistence type="predicted"/>
<organism evidence="1">
    <name type="scientific">Enterocloster phage PMBT24</name>
    <dbReference type="NCBI Taxonomy" id="3025413"/>
    <lineage>
        <taxon>Viruses</taxon>
        <taxon>Duplodnaviria</taxon>
        <taxon>Heunggongvirae</taxon>
        <taxon>Uroviricota</taxon>
        <taxon>Caudoviricetes</taxon>
    </lineage>
</organism>
<reference evidence="1" key="2">
    <citation type="journal article" date="2024" name="Heliyon">
        <title>Complete genome sequence of the novel virulent phage PMBT24 infecting Enterocloster bolteae from the human gut.</title>
        <authorList>
            <person name="Sprotte S."/>
            <person name="Brinks E."/>
            <person name="Neve H."/>
            <person name="Franz C.M.A.P."/>
        </authorList>
    </citation>
    <scope>NUCLEOTIDE SEQUENCE</scope>
</reference>
<dbReference type="EMBL" id="OQ326496">
    <property type="protein sequence ID" value="WDQ45472.1"/>
    <property type="molecule type" value="Genomic_DNA"/>
</dbReference>
<evidence type="ECO:0000313" key="1">
    <source>
        <dbReference type="EMBL" id="WDQ45472.1"/>
    </source>
</evidence>
<name>A0AAT9TRX2_9CAUD</name>
<sequence length="347" mass="38967">MSEKTEKKKSNPLLDLEIEDMVGGLAGQKVLIYGANDTGKTFQAMKCDRALLLMTESGGNGVRGYKKPVNSWADFVTYVSLLTNPSTYQEMSEKFFTIIVDTAENLVDLCEQSVCKTFGVRDLSEIEGKANGYKIARRQFATQINKLTSMGYFVIFIAHEEIDDKHFDEITGEIIPFYQPKGSGNEKSSMRMIRDICDFTIYTKPNGIDPDTNMTIKSTGICKKTSHVFARSRYAMQTYIEPFTAANMCEAMEKAIAKSAEDENVGLTTFSVTDTAHTKEDWIELIKPYIARLYKPYPDFVNDVVYGQLGKNRTVTSATDEEVSCLESIYNTLVDFACDRGIVVEDE</sequence>
<accession>A0AAT9TRX2</accession>
<protein>
    <submittedName>
        <fullName evidence="1">RecA</fullName>
    </submittedName>
</protein>
<reference evidence="1" key="1">
    <citation type="submission" date="2023-01" db="EMBL/GenBank/DDBJ databases">
        <authorList>
            <person name="Sprotte S."/>
            <person name="Brinks E."/>
        </authorList>
    </citation>
    <scope>NUCLEOTIDE SEQUENCE</scope>
</reference>
<dbReference type="Pfam" id="PF13479">
    <property type="entry name" value="AAA_24"/>
    <property type="match status" value="1"/>
</dbReference>